<feature type="compositionally biased region" description="Acidic residues" evidence="4">
    <location>
        <begin position="409"/>
        <end position="422"/>
    </location>
</feature>
<feature type="compositionally biased region" description="Basic and acidic residues" evidence="4">
    <location>
        <begin position="94"/>
        <end position="106"/>
    </location>
</feature>
<feature type="compositionally biased region" description="Polar residues" evidence="4">
    <location>
        <begin position="642"/>
        <end position="658"/>
    </location>
</feature>
<dbReference type="Proteomes" id="UP000030752">
    <property type="component" value="Unassembled WGS sequence"/>
</dbReference>
<evidence type="ECO:0000313" key="7">
    <source>
        <dbReference type="Proteomes" id="UP000030752"/>
    </source>
</evidence>
<dbReference type="InParanoid" id="W2S9B1"/>
<dbReference type="SUPFAM" id="SSF52113">
    <property type="entry name" value="BRCT domain"/>
    <property type="match status" value="1"/>
</dbReference>
<dbReference type="Pfam" id="PF00533">
    <property type="entry name" value="BRCT"/>
    <property type="match status" value="1"/>
</dbReference>
<feature type="compositionally biased region" description="Basic and acidic residues" evidence="4">
    <location>
        <begin position="125"/>
        <end position="136"/>
    </location>
</feature>
<name>W2S9B1_CYPE1</name>
<dbReference type="OrthoDB" id="129353at2759"/>
<evidence type="ECO:0000256" key="3">
    <source>
        <dbReference type="ARBA" id="ARBA00023242"/>
    </source>
</evidence>
<dbReference type="SMART" id="SM00292">
    <property type="entry name" value="BRCT"/>
    <property type="match status" value="1"/>
</dbReference>
<dbReference type="Pfam" id="PF18115">
    <property type="entry name" value="Tudor_3"/>
    <property type="match status" value="1"/>
</dbReference>
<accession>W2S9B1</accession>
<dbReference type="GO" id="GO:0005634">
    <property type="term" value="C:nucleus"/>
    <property type="evidence" value="ECO:0007669"/>
    <property type="project" value="UniProtKB-SubCell"/>
</dbReference>
<feature type="compositionally biased region" description="Basic and acidic residues" evidence="4">
    <location>
        <begin position="549"/>
        <end position="560"/>
    </location>
</feature>
<comment type="subcellular location">
    <subcellularLocation>
        <location evidence="1">Nucleus</location>
    </subcellularLocation>
</comment>
<dbReference type="HOGENOM" id="CLU_002263_0_0_1"/>
<gene>
    <name evidence="6" type="ORF">HMPREF1541_10159</name>
</gene>
<dbReference type="PANTHER" id="PTHR15321:SF3">
    <property type="entry name" value="TP53-BINDING PROTEIN 1"/>
    <property type="match status" value="1"/>
</dbReference>
<dbReference type="InterPro" id="IPR047252">
    <property type="entry name" value="TP53BP1-like"/>
</dbReference>
<feature type="compositionally biased region" description="Polar residues" evidence="4">
    <location>
        <begin position="530"/>
        <end position="547"/>
    </location>
</feature>
<feature type="region of interest" description="Disordered" evidence="4">
    <location>
        <begin position="162"/>
        <end position="231"/>
    </location>
</feature>
<protein>
    <recommendedName>
        <fullName evidence="5">BRCT domain-containing protein</fullName>
    </recommendedName>
</protein>
<evidence type="ECO:0000256" key="1">
    <source>
        <dbReference type="ARBA" id="ARBA00004123"/>
    </source>
</evidence>
<feature type="compositionally biased region" description="Pro residues" evidence="4">
    <location>
        <begin position="659"/>
        <end position="678"/>
    </location>
</feature>
<dbReference type="GO" id="GO:0045944">
    <property type="term" value="P:positive regulation of transcription by RNA polymerase II"/>
    <property type="evidence" value="ECO:0007669"/>
    <property type="project" value="TreeGrafter"/>
</dbReference>
<evidence type="ECO:0000313" key="6">
    <source>
        <dbReference type="EMBL" id="ETN44489.1"/>
    </source>
</evidence>
<feature type="compositionally biased region" description="Low complexity" evidence="4">
    <location>
        <begin position="364"/>
        <end position="378"/>
    </location>
</feature>
<feature type="compositionally biased region" description="Acidic residues" evidence="4">
    <location>
        <begin position="315"/>
        <end position="328"/>
    </location>
</feature>
<dbReference type="EMBL" id="KB822714">
    <property type="protein sequence ID" value="ETN44489.1"/>
    <property type="molecule type" value="Genomic_DNA"/>
</dbReference>
<dbReference type="PANTHER" id="PTHR15321">
    <property type="entry name" value="TUMOR SUPPRESSOR P53-BINDING PROTEIN 1"/>
    <property type="match status" value="1"/>
</dbReference>
<feature type="compositionally biased region" description="Polar residues" evidence="4">
    <location>
        <begin position="448"/>
        <end position="461"/>
    </location>
</feature>
<feature type="compositionally biased region" description="Polar residues" evidence="4">
    <location>
        <begin position="744"/>
        <end position="757"/>
    </location>
</feature>
<sequence>MESITTDSIDISSLKRKFLAHSEPSQQGSVRSAQAALQRVLSQPQPNSKSHGRRGDNILAMQYSDSELPSTVPESLDAHAPLARPLPQEPDNEGAPRKMNEHRDEDATQEVSQEFYDGHIALSKSRMESTRGRRETQMTLNEGDEGHVDLVSSLVTYEAGPLAGQESEPVDVDFSPTQTQSRLPRFPESQRFKTPAPVGKKRDYNGNTKESPSLPRAPVLRSGGGTPSMVMGLSQAFADTQAATSPLIDGTDNVRSDRPSPNIDLNHRPATAPVSSPLKLIREIRRPSAEPFTKYVPYDESQEERNLRHWRELAEAEDSGNETDDSSWDEASKKRQRDRTHHNSNGERQARTSSPRSSPRRTRLPCSSAIISSPIAPATRSLPLPGADAYSRRARTTTPEPRVVNNEPAESEAETEQEDEEAVVQRSSQRPPVDPEDKENIDDAIRIPQTTARGSRMTNDLTPFAERSPSIRPHQEQPVSTGAIIPNTQISQGASQRPQPKSSTTSGPDFVSQSQDDNDQDDTSDFNQQVTRSFGPSNKKSSEQVQVVSEKRDTSDRDVSTRQAIEPADEPEDEPEDDIVDDDNADVKGLENGVHLELDPRSAISRHTAAPYLLGGSGRRSQRDTIAETGSGRSKSHMSVAANDTISELQTNFETAPTQMPPPVVKPPESSPPVTTPPPKRKRMSQISAEASPSQNGWSQNFNPLSALKDNDDMAALDDQSPIRPGKRRKLQPQKTGLDDFETTKNPIQIPPTSSESIIAGSDELLASQPAVRPKAGQRRLRRPTRGATESRDGERQSTWDVGVTPSPQKQAPVDKSTNRPVRKPTGRLARRNPPQSSIDDLVVEAPQDDTSEGSSEDAQPTQTQTPEKTPKKKQARSAEGNVQTTASTSEADSDTFRTAPADDVVAPNMVFACFNGKTRAYYPAWCLGPGNADQQYIVQWEGFDPDEVDVHGVRSLDLRIGDQVKVNLDGVPKISHVIRGYKDMVEGSELSQTMVDQRGFKTLLVAPKQRKSLPADVSTQNDREVPISSIYLDSNMWNQMKDRTFEYRPPPQSVDSTGYATPNELSTPSTPTSRHRRQIGVIATSTAVPHPSGMFKGMIFAISYEDADRRKYLETRIGGNGGLVVSDSFSDLFVEDQGPITLKPKYAASGFTALLADKHSRKPKYLQALALGLPCLSGQWVEACISKGEVINWQRYLLPAGECDELDGATRSRTLSSSNPVDVKLNEQLASRERILDSQKAIVIMGRNKAEMKMKNYVFFIRAMGVENLEKVPDTRAAKEVLDGDPDYGVVYVEKDVESVEAALKVTSSRRGKKKTPANGAVNWKVVETESIVQSLIFGERIDR</sequence>
<evidence type="ECO:0000256" key="4">
    <source>
        <dbReference type="SAM" id="MobiDB-lite"/>
    </source>
</evidence>
<feature type="compositionally biased region" description="Polar residues" evidence="4">
    <location>
        <begin position="685"/>
        <end position="704"/>
    </location>
</feature>
<feature type="domain" description="BRCT" evidence="5">
    <location>
        <begin position="1091"/>
        <end position="1199"/>
    </location>
</feature>
<dbReference type="VEuPathDB" id="FungiDB:HMPREF1541_10159"/>
<feature type="compositionally biased region" description="Basic and acidic residues" evidence="4">
    <location>
        <begin position="789"/>
        <end position="798"/>
    </location>
</feature>
<feature type="region of interest" description="Disordered" evidence="4">
    <location>
        <begin position="19"/>
        <end position="145"/>
    </location>
</feature>
<dbReference type="InterPro" id="IPR036420">
    <property type="entry name" value="BRCT_dom_sf"/>
</dbReference>
<feature type="compositionally biased region" description="Basic and acidic residues" evidence="4">
    <location>
        <begin position="303"/>
        <end position="314"/>
    </location>
</feature>
<keyword evidence="3" id="KW-0539">Nucleus</keyword>
<feature type="compositionally biased region" description="Acidic residues" evidence="4">
    <location>
        <begin position="567"/>
        <end position="584"/>
    </location>
</feature>
<organism evidence="6 7">
    <name type="scientific">Cyphellophora europaea (strain CBS 101466)</name>
    <name type="common">Phialophora europaea</name>
    <dbReference type="NCBI Taxonomy" id="1220924"/>
    <lineage>
        <taxon>Eukaryota</taxon>
        <taxon>Fungi</taxon>
        <taxon>Dikarya</taxon>
        <taxon>Ascomycota</taxon>
        <taxon>Pezizomycotina</taxon>
        <taxon>Eurotiomycetes</taxon>
        <taxon>Chaetothyriomycetidae</taxon>
        <taxon>Chaetothyriales</taxon>
        <taxon>Cyphellophoraceae</taxon>
        <taxon>Cyphellophora</taxon>
    </lineage>
</organism>
<dbReference type="GO" id="GO:0042393">
    <property type="term" value="F:histone binding"/>
    <property type="evidence" value="ECO:0007669"/>
    <property type="project" value="TreeGrafter"/>
</dbReference>
<feature type="region of interest" description="Disordered" evidence="4">
    <location>
        <begin position="243"/>
        <end position="896"/>
    </location>
</feature>
<dbReference type="GO" id="GO:0000077">
    <property type="term" value="P:DNA damage checkpoint signaling"/>
    <property type="evidence" value="ECO:0007669"/>
    <property type="project" value="TreeGrafter"/>
</dbReference>
<feature type="compositionally biased region" description="Polar residues" evidence="4">
    <location>
        <begin position="40"/>
        <end position="49"/>
    </location>
</feature>
<dbReference type="InterPro" id="IPR047249">
    <property type="entry name" value="BRCT_p53bp1-like_rpt1"/>
</dbReference>
<feature type="compositionally biased region" description="Basic residues" evidence="4">
    <location>
        <begin position="776"/>
        <end position="785"/>
    </location>
</feature>
<feature type="region of interest" description="Disordered" evidence="4">
    <location>
        <begin position="1049"/>
        <end position="1076"/>
    </location>
</feature>
<feature type="compositionally biased region" description="Polar residues" evidence="4">
    <location>
        <begin position="486"/>
        <end position="507"/>
    </location>
</feature>
<dbReference type="RefSeq" id="XP_008713052.1">
    <property type="nucleotide sequence ID" value="XM_008714830.1"/>
</dbReference>
<dbReference type="InterPro" id="IPR001357">
    <property type="entry name" value="BRCT_dom"/>
</dbReference>
<keyword evidence="2" id="KW-0227">DNA damage</keyword>
<dbReference type="CDD" id="cd17745">
    <property type="entry name" value="BRCT_p53bp1_rpt1"/>
    <property type="match status" value="1"/>
</dbReference>
<feature type="compositionally biased region" description="Acidic residues" evidence="4">
    <location>
        <begin position="847"/>
        <end position="856"/>
    </location>
</feature>
<dbReference type="Gene3D" id="2.30.30.140">
    <property type="match status" value="1"/>
</dbReference>
<evidence type="ECO:0000259" key="5">
    <source>
        <dbReference type="PROSITE" id="PS50172"/>
    </source>
</evidence>
<feature type="compositionally biased region" description="Polar residues" evidence="4">
    <location>
        <begin position="1054"/>
        <end position="1073"/>
    </location>
</feature>
<keyword evidence="7" id="KW-1185">Reference proteome</keyword>
<feature type="compositionally biased region" description="Basic and acidic residues" evidence="4">
    <location>
        <begin position="585"/>
        <end position="600"/>
    </location>
</feature>
<dbReference type="GeneID" id="19977498"/>
<proteinExistence type="predicted"/>
<feature type="compositionally biased region" description="Polar residues" evidence="4">
    <location>
        <begin position="23"/>
        <end position="32"/>
    </location>
</feature>
<dbReference type="InterPro" id="IPR041297">
    <property type="entry name" value="Crb2_Tudor"/>
</dbReference>
<feature type="compositionally biased region" description="Polar residues" evidence="4">
    <location>
        <begin position="63"/>
        <end position="73"/>
    </location>
</feature>
<reference evidence="6 7" key="1">
    <citation type="submission" date="2013-03" db="EMBL/GenBank/DDBJ databases">
        <title>The Genome Sequence of Phialophora europaea CBS 101466.</title>
        <authorList>
            <consortium name="The Broad Institute Genomics Platform"/>
            <person name="Cuomo C."/>
            <person name="de Hoog S."/>
            <person name="Gorbushina A."/>
            <person name="Walker B."/>
            <person name="Young S.K."/>
            <person name="Zeng Q."/>
            <person name="Gargeya S."/>
            <person name="Fitzgerald M."/>
            <person name="Haas B."/>
            <person name="Abouelleil A."/>
            <person name="Allen A.W."/>
            <person name="Alvarado L."/>
            <person name="Arachchi H.M."/>
            <person name="Berlin A.M."/>
            <person name="Chapman S.B."/>
            <person name="Gainer-Dewar J."/>
            <person name="Goldberg J."/>
            <person name="Griggs A."/>
            <person name="Gujja S."/>
            <person name="Hansen M."/>
            <person name="Howarth C."/>
            <person name="Imamovic A."/>
            <person name="Ireland A."/>
            <person name="Larimer J."/>
            <person name="McCowan C."/>
            <person name="Murphy C."/>
            <person name="Pearson M."/>
            <person name="Poon T.W."/>
            <person name="Priest M."/>
            <person name="Roberts A."/>
            <person name="Saif S."/>
            <person name="Shea T."/>
            <person name="Sisk P."/>
            <person name="Sykes S."/>
            <person name="Wortman J."/>
            <person name="Nusbaum C."/>
            <person name="Birren B."/>
        </authorList>
    </citation>
    <scope>NUCLEOTIDE SEQUENCE [LARGE SCALE GENOMIC DNA]</scope>
    <source>
        <strain evidence="6 7">CBS 101466</strain>
    </source>
</reference>
<dbReference type="Gene3D" id="3.40.50.10190">
    <property type="entry name" value="BRCT domain"/>
    <property type="match status" value="1"/>
</dbReference>
<evidence type="ECO:0000256" key="2">
    <source>
        <dbReference type="ARBA" id="ARBA00022763"/>
    </source>
</evidence>
<feature type="compositionally biased region" description="Basic residues" evidence="4">
    <location>
        <begin position="821"/>
        <end position="831"/>
    </location>
</feature>
<dbReference type="PROSITE" id="PS50172">
    <property type="entry name" value="BRCT"/>
    <property type="match status" value="1"/>
</dbReference>
<dbReference type="STRING" id="1220924.W2S9B1"/>
<dbReference type="eggNOG" id="KOG3548">
    <property type="taxonomic scope" value="Eukaryota"/>
</dbReference>